<keyword evidence="2" id="KW-0456">Lyase</keyword>
<dbReference type="InterPro" id="IPR026956">
    <property type="entry name" value="D-ser_dehydrat-like_dom"/>
</dbReference>
<protein>
    <submittedName>
        <fullName evidence="4">D-serine deaminase-like pyridoxal phosphate-dependent protein</fullName>
    </submittedName>
</protein>
<dbReference type="PANTHER" id="PTHR28004">
    <property type="entry name" value="ZGC:162816-RELATED"/>
    <property type="match status" value="1"/>
</dbReference>
<comment type="similarity">
    <text evidence="1">Belongs to the DSD1 family.</text>
</comment>
<feature type="domain" description="D-serine dehydratase-like" evidence="3">
    <location>
        <begin position="274"/>
        <end position="364"/>
    </location>
</feature>
<sequence>MTTRLPPLGYWMGGQGSRYELNTPALVLDLDALERNIHRMAEAMRGFGRKLRPHAKSHKCVRIARAQIEAGAVGICCATLDEAEVMAANGISGILVTSPVTTAMKVSRFIELVGGAPDTMIVVDNADNAGALAAAAERAGVTASVLVDVELGFGRTGVLSVDAAEALARAIAACPSLRFAGVQAYGGHLQHSADHGARLDLCRRAHGFIRDIVARLTSIGMPPEIITGGGTGTHAIDGIEGPFTEIQAGSYVFMDAEYQDITYEDGSDWPFENALFVQTAVTSINVAGTVTTDAGTKSFALNGPKPRIATPGLSGAAYEYSGDEHGRVRLGAGMVQPKLGDRLECVIPHCDPTVVLYDAFHCVRQDALAEIWPVDARGRR</sequence>
<dbReference type="Pfam" id="PF01168">
    <property type="entry name" value="Ala_racemase_N"/>
    <property type="match status" value="1"/>
</dbReference>
<dbReference type="SUPFAM" id="SSF51419">
    <property type="entry name" value="PLP-binding barrel"/>
    <property type="match status" value="1"/>
</dbReference>
<dbReference type="PANTHER" id="PTHR28004:SF2">
    <property type="entry name" value="D-SERINE DEHYDRATASE"/>
    <property type="match status" value="1"/>
</dbReference>
<dbReference type="SMART" id="SM01119">
    <property type="entry name" value="D-ser_dehydrat"/>
    <property type="match status" value="1"/>
</dbReference>
<dbReference type="Gene3D" id="2.40.37.20">
    <property type="entry name" value="D-serine dehydratase-like domain"/>
    <property type="match status" value="1"/>
</dbReference>
<dbReference type="Gene3D" id="3.20.20.10">
    <property type="entry name" value="Alanine racemase"/>
    <property type="match status" value="1"/>
</dbReference>
<dbReference type="InterPro" id="IPR042208">
    <property type="entry name" value="D-ser_dehydrat-like_sf"/>
</dbReference>
<dbReference type="Proteomes" id="UP001549076">
    <property type="component" value="Unassembled WGS sequence"/>
</dbReference>
<keyword evidence="5" id="KW-1185">Reference proteome</keyword>
<accession>A0ABV2N7L5</accession>
<reference evidence="4 5" key="1">
    <citation type="submission" date="2024-06" db="EMBL/GenBank/DDBJ databases">
        <title>Genomic Encyclopedia of Type Strains, Phase IV (KMG-IV): sequencing the most valuable type-strain genomes for metagenomic binning, comparative biology and taxonomic classification.</title>
        <authorList>
            <person name="Goeker M."/>
        </authorList>
    </citation>
    <scope>NUCLEOTIDE SEQUENCE [LARGE SCALE GENOMIC DNA]</scope>
    <source>
        <strain evidence="4 5">DSM 27865</strain>
    </source>
</reference>
<evidence type="ECO:0000313" key="5">
    <source>
        <dbReference type="Proteomes" id="UP001549076"/>
    </source>
</evidence>
<dbReference type="InterPro" id="IPR051466">
    <property type="entry name" value="D-amino_acid_metab_enzyme"/>
</dbReference>
<organism evidence="4 5">
    <name type="scientific">Aquamicrobium terrae</name>
    <dbReference type="NCBI Taxonomy" id="1324945"/>
    <lineage>
        <taxon>Bacteria</taxon>
        <taxon>Pseudomonadati</taxon>
        <taxon>Pseudomonadota</taxon>
        <taxon>Alphaproteobacteria</taxon>
        <taxon>Hyphomicrobiales</taxon>
        <taxon>Phyllobacteriaceae</taxon>
        <taxon>Aquamicrobium</taxon>
    </lineage>
</organism>
<evidence type="ECO:0000313" key="4">
    <source>
        <dbReference type="EMBL" id="MET3794820.1"/>
    </source>
</evidence>
<dbReference type="CDD" id="cd06819">
    <property type="entry name" value="PLPDE_III_LS_D-TA"/>
    <property type="match status" value="1"/>
</dbReference>
<proteinExistence type="inferred from homology"/>
<dbReference type="Pfam" id="PF14031">
    <property type="entry name" value="D-ser_dehydrat"/>
    <property type="match status" value="1"/>
</dbReference>
<comment type="caution">
    <text evidence="4">The sequence shown here is derived from an EMBL/GenBank/DDBJ whole genome shotgun (WGS) entry which is preliminary data.</text>
</comment>
<evidence type="ECO:0000256" key="1">
    <source>
        <dbReference type="ARBA" id="ARBA00005323"/>
    </source>
</evidence>
<dbReference type="InterPro" id="IPR029066">
    <property type="entry name" value="PLP-binding_barrel"/>
</dbReference>
<gene>
    <name evidence="4" type="ORF">ABID37_005060</name>
</gene>
<dbReference type="RefSeq" id="WP_354199728.1">
    <property type="nucleotide sequence ID" value="NZ_JBEPML010000030.1"/>
</dbReference>
<evidence type="ECO:0000259" key="3">
    <source>
        <dbReference type="SMART" id="SM01119"/>
    </source>
</evidence>
<dbReference type="EMBL" id="JBEPML010000030">
    <property type="protein sequence ID" value="MET3794820.1"/>
    <property type="molecule type" value="Genomic_DNA"/>
</dbReference>
<evidence type="ECO:0000256" key="2">
    <source>
        <dbReference type="ARBA" id="ARBA00023239"/>
    </source>
</evidence>
<dbReference type="InterPro" id="IPR001608">
    <property type="entry name" value="Ala_racemase_N"/>
</dbReference>
<name>A0ABV2N7L5_9HYPH</name>